<reference evidence="2" key="1">
    <citation type="submission" date="2016-10" db="EMBL/GenBank/DDBJ databases">
        <authorList>
            <person name="Varghese N."/>
            <person name="Submissions S."/>
        </authorList>
    </citation>
    <scope>NUCLEOTIDE SEQUENCE [LARGE SCALE GENOMIC DNA]</scope>
    <source>
        <strain evidence="2">CGMCC 1.10824</strain>
    </source>
</reference>
<evidence type="ECO:0000313" key="2">
    <source>
        <dbReference type="Proteomes" id="UP000199626"/>
    </source>
</evidence>
<accession>A0A1G6EBV2</accession>
<dbReference type="EMBL" id="FMXN01000030">
    <property type="protein sequence ID" value="SDB54866.1"/>
    <property type="molecule type" value="Genomic_DNA"/>
</dbReference>
<proteinExistence type="predicted"/>
<protein>
    <submittedName>
        <fullName evidence="1">Uncharacterized protein</fullName>
    </submittedName>
</protein>
<organism evidence="1 2">
    <name type="scientific">Pseudidiomarina indica</name>
    <dbReference type="NCBI Taxonomy" id="1159017"/>
    <lineage>
        <taxon>Bacteria</taxon>
        <taxon>Pseudomonadati</taxon>
        <taxon>Pseudomonadota</taxon>
        <taxon>Gammaproteobacteria</taxon>
        <taxon>Alteromonadales</taxon>
        <taxon>Idiomarinaceae</taxon>
        <taxon>Pseudidiomarina</taxon>
    </lineage>
</organism>
<gene>
    <name evidence="1" type="ORF">SAMN02927930_02145</name>
</gene>
<feature type="non-terminal residue" evidence="1">
    <location>
        <position position="1"/>
    </location>
</feature>
<name>A0A1G6EBV2_9GAMM</name>
<dbReference type="AlphaFoldDB" id="A0A1G6EBV2"/>
<sequence length="54" mass="6614">WYQPADHGTYEYSEGFFSQETTEYRDANRVRGEEEVKFSIALESGWYLQYYRYP</sequence>
<evidence type="ECO:0000313" key="1">
    <source>
        <dbReference type="EMBL" id="SDB54866.1"/>
    </source>
</evidence>
<keyword evidence="2" id="KW-1185">Reference proteome</keyword>
<dbReference type="Proteomes" id="UP000199626">
    <property type="component" value="Unassembled WGS sequence"/>
</dbReference>